<gene>
    <name evidence="6" type="ORF">RXV79_28110</name>
</gene>
<keyword evidence="2 6" id="KW-0012">Acyltransferase</keyword>
<evidence type="ECO:0000313" key="6">
    <source>
        <dbReference type="EMBL" id="WOB11348.1"/>
    </source>
</evidence>
<feature type="domain" description="N-acetyltransferase" evidence="5">
    <location>
        <begin position="29"/>
        <end position="179"/>
    </location>
</feature>
<evidence type="ECO:0000256" key="3">
    <source>
        <dbReference type="ARBA" id="ARBA00038502"/>
    </source>
</evidence>
<dbReference type="SUPFAM" id="SSF55729">
    <property type="entry name" value="Acyl-CoA N-acyltransferases (Nat)"/>
    <property type="match status" value="1"/>
</dbReference>
<sequence length="186" mass="21135">MADHDTGVSLVATRVLLRTPRLSMAPQLFAYLTANDERFAPIGPKRNEPLSMEEAKRSIENSSRDYEEGKSVRFFVFLEGNDAIIGDISLTNIVRGVFRACHLGYGIDGAYEGKGYMREALSCVLRYAFDELKMHRVMANYIPTNERSGALLRRLGFSVEGYARDYLFLNGEWKDHVLTSLIEQER</sequence>
<evidence type="ECO:0000256" key="2">
    <source>
        <dbReference type="ARBA" id="ARBA00023315"/>
    </source>
</evidence>
<dbReference type="InterPro" id="IPR016181">
    <property type="entry name" value="Acyl_CoA_acyltransferase"/>
</dbReference>
<organism evidence="6 7">
    <name type="scientific">Piscinibacter gummiphilus</name>
    <dbReference type="NCBI Taxonomy" id="946333"/>
    <lineage>
        <taxon>Bacteria</taxon>
        <taxon>Pseudomonadati</taxon>
        <taxon>Pseudomonadota</taxon>
        <taxon>Betaproteobacteria</taxon>
        <taxon>Burkholderiales</taxon>
        <taxon>Sphaerotilaceae</taxon>
        <taxon>Piscinibacter</taxon>
    </lineage>
</organism>
<dbReference type="PANTHER" id="PTHR43792">
    <property type="entry name" value="GNAT FAMILY, PUTATIVE (AFU_ORTHOLOGUE AFUA_3G00765)-RELATED-RELATED"/>
    <property type="match status" value="1"/>
</dbReference>
<evidence type="ECO:0000256" key="1">
    <source>
        <dbReference type="ARBA" id="ARBA00022679"/>
    </source>
</evidence>
<dbReference type="Proteomes" id="UP001303946">
    <property type="component" value="Plasmid unnamed2"/>
</dbReference>
<feature type="region of interest" description="Disordered" evidence="4">
    <location>
        <begin position="43"/>
        <end position="62"/>
    </location>
</feature>
<dbReference type="GO" id="GO:0016746">
    <property type="term" value="F:acyltransferase activity"/>
    <property type="evidence" value="ECO:0007669"/>
    <property type="project" value="UniProtKB-KW"/>
</dbReference>
<evidence type="ECO:0000256" key="4">
    <source>
        <dbReference type="SAM" id="MobiDB-lite"/>
    </source>
</evidence>
<dbReference type="Gene3D" id="3.40.630.30">
    <property type="match status" value="1"/>
</dbReference>
<keyword evidence="7" id="KW-1185">Reference proteome</keyword>
<dbReference type="PANTHER" id="PTHR43792:SF8">
    <property type="entry name" value="[RIBOSOMAL PROTEIN US5]-ALANINE N-ACETYLTRANSFERASE"/>
    <property type="match status" value="1"/>
</dbReference>
<comment type="similarity">
    <text evidence="3">Belongs to the acetyltransferase family. RimJ subfamily.</text>
</comment>
<name>A0ABZ0D2D1_9BURK</name>
<evidence type="ECO:0000259" key="5">
    <source>
        <dbReference type="PROSITE" id="PS51186"/>
    </source>
</evidence>
<accession>A0ABZ0D2D1</accession>
<dbReference type="InterPro" id="IPR000182">
    <property type="entry name" value="GNAT_dom"/>
</dbReference>
<dbReference type="EC" id="2.3.1.-" evidence="6"/>
<dbReference type="InterPro" id="IPR051531">
    <property type="entry name" value="N-acetyltransferase"/>
</dbReference>
<dbReference type="Pfam" id="PF13302">
    <property type="entry name" value="Acetyltransf_3"/>
    <property type="match status" value="1"/>
</dbReference>
<evidence type="ECO:0000313" key="7">
    <source>
        <dbReference type="Proteomes" id="UP001303946"/>
    </source>
</evidence>
<proteinExistence type="inferred from homology"/>
<dbReference type="RefSeq" id="WP_316704621.1">
    <property type="nucleotide sequence ID" value="NZ_CP136338.1"/>
</dbReference>
<keyword evidence="6" id="KW-0614">Plasmid</keyword>
<dbReference type="EMBL" id="CP136338">
    <property type="protein sequence ID" value="WOB11348.1"/>
    <property type="molecule type" value="Genomic_DNA"/>
</dbReference>
<geneLocation type="plasmid" evidence="6 7">
    <name>unnamed2</name>
</geneLocation>
<dbReference type="PROSITE" id="PS51186">
    <property type="entry name" value="GNAT"/>
    <property type="match status" value="1"/>
</dbReference>
<protein>
    <submittedName>
        <fullName evidence="6">GNAT family N-acetyltransferase</fullName>
        <ecNumber evidence="6">2.3.1.-</ecNumber>
    </submittedName>
</protein>
<keyword evidence="1 6" id="KW-0808">Transferase</keyword>
<reference evidence="6 7" key="1">
    <citation type="submission" date="2023-10" db="EMBL/GenBank/DDBJ databases">
        <title>Bacteria for the degradation of biodegradable plastic PBAT(Polybutylene adipate terephthalate).</title>
        <authorList>
            <person name="Weon H.-Y."/>
            <person name="Yeon J."/>
        </authorList>
    </citation>
    <scope>NUCLEOTIDE SEQUENCE [LARGE SCALE GENOMIC DNA]</scope>
    <source>
        <strain evidence="6 7">SBD 7-3</strain>
        <plasmid evidence="6 7">unnamed2</plasmid>
    </source>
</reference>